<dbReference type="RefSeq" id="WP_390323948.1">
    <property type="nucleotide sequence ID" value="NZ_JBHRTP010000051.1"/>
</dbReference>
<dbReference type="Pfam" id="PF07958">
    <property type="entry name" value="DUF1688"/>
    <property type="match status" value="1"/>
</dbReference>
<organism evidence="1 2">
    <name type="scientific">Undibacterium arcticum</name>
    <dbReference type="NCBI Taxonomy" id="1762892"/>
    <lineage>
        <taxon>Bacteria</taxon>
        <taxon>Pseudomonadati</taxon>
        <taxon>Pseudomonadota</taxon>
        <taxon>Betaproteobacteria</taxon>
        <taxon>Burkholderiales</taxon>
        <taxon>Oxalobacteraceae</taxon>
        <taxon>Undibacterium</taxon>
    </lineage>
</organism>
<accession>A0ABV7F2U7</accession>
<evidence type="ECO:0000313" key="1">
    <source>
        <dbReference type="EMBL" id="MFC3109383.1"/>
    </source>
</evidence>
<dbReference type="EMBL" id="JBHRTP010000051">
    <property type="protein sequence ID" value="MFC3109383.1"/>
    <property type="molecule type" value="Genomic_DNA"/>
</dbReference>
<proteinExistence type="predicted"/>
<reference evidence="2" key="1">
    <citation type="journal article" date="2019" name="Int. J. Syst. Evol. Microbiol.">
        <title>The Global Catalogue of Microorganisms (GCM) 10K type strain sequencing project: providing services to taxonomists for standard genome sequencing and annotation.</title>
        <authorList>
            <consortium name="The Broad Institute Genomics Platform"/>
            <consortium name="The Broad Institute Genome Sequencing Center for Infectious Disease"/>
            <person name="Wu L."/>
            <person name="Ma J."/>
        </authorList>
    </citation>
    <scope>NUCLEOTIDE SEQUENCE [LARGE SCALE GENOMIC DNA]</scope>
    <source>
        <strain evidence="2">KCTC 42986</strain>
    </source>
</reference>
<evidence type="ECO:0000313" key="2">
    <source>
        <dbReference type="Proteomes" id="UP001595530"/>
    </source>
</evidence>
<dbReference type="InterPro" id="IPR012469">
    <property type="entry name" value="DUF1688"/>
</dbReference>
<dbReference type="PANTHER" id="PTHR31687">
    <property type="match status" value="1"/>
</dbReference>
<dbReference type="PANTHER" id="PTHR31687:SF3">
    <property type="entry name" value="PROTEIN URG3"/>
    <property type="match status" value="1"/>
</dbReference>
<sequence length="355" mass="38093">MSNRRLYVDVGLIWGASQTGQFRAAAFRILAMSARKTLWLSGGFDDVVYAINTTNGSVKLDAGAGPDWRYLDQSNQIQLTRSEGLGVASLALFAGGTLSAERNQPLRTDASALVALSEQTVATAFQVSDSNPLVGLAGRVQMLRRLGEVAAATPTVFGPTRRLGNLFDYLADHAHGKEIEASFILETLLRALGPVWPGRILLDGVSLGDCWRHPDVEGGLLPFHKLMQWLTYSLLEPLEEAGFCVTGLDQLTGLPEYRNGGLLLDLGLVLPRDPAFCSTSLTVDQPAVVEWRALTVIALDRVADAVRAQLGVSAEAFPLARVLEGGTWAAGRRIAAERRPGGMPPVSIVSDGTVF</sequence>
<comment type="caution">
    <text evidence="1">The sequence shown here is derived from an EMBL/GenBank/DDBJ whole genome shotgun (WGS) entry which is preliminary data.</text>
</comment>
<protein>
    <submittedName>
        <fullName evidence="1">DUF1688 family protein</fullName>
    </submittedName>
</protein>
<gene>
    <name evidence="1" type="ORF">ACFOFO_15680</name>
</gene>
<name>A0ABV7F2U7_9BURK</name>
<dbReference type="Proteomes" id="UP001595530">
    <property type="component" value="Unassembled WGS sequence"/>
</dbReference>
<keyword evidence="2" id="KW-1185">Reference proteome</keyword>